<keyword evidence="5 7" id="KW-1133">Transmembrane helix</keyword>
<dbReference type="Pfam" id="PF13194">
    <property type="entry name" value="DUF4010"/>
    <property type="match status" value="1"/>
</dbReference>
<dbReference type="InterPro" id="IPR025105">
    <property type="entry name" value="DUF4010"/>
</dbReference>
<gene>
    <name evidence="10" type="ORF">V4F39_08255</name>
</gene>
<keyword evidence="11" id="KW-1185">Reference proteome</keyword>
<evidence type="ECO:0000256" key="2">
    <source>
        <dbReference type="ARBA" id="ARBA00009298"/>
    </source>
</evidence>
<dbReference type="PRINTS" id="PR01837">
    <property type="entry name" value="MGTCSAPBPROT"/>
</dbReference>
<dbReference type="Proteomes" id="UP001336250">
    <property type="component" value="Unassembled WGS sequence"/>
</dbReference>
<evidence type="ECO:0000259" key="8">
    <source>
        <dbReference type="Pfam" id="PF02308"/>
    </source>
</evidence>
<dbReference type="GO" id="GO:0005886">
    <property type="term" value="C:plasma membrane"/>
    <property type="evidence" value="ECO:0007669"/>
    <property type="project" value="UniProtKB-SubCell"/>
</dbReference>
<dbReference type="AlphaFoldDB" id="A0AAW9QC11"/>
<evidence type="ECO:0000256" key="1">
    <source>
        <dbReference type="ARBA" id="ARBA00004651"/>
    </source>
</evidence>
<dbReference type="InterPro" id="IPR003416">
    <property type="entry name" value="MgtC/SapB/SrpB/YhiD_fam"/>
</dbReference>
<feature type="domain" description="DUF4010" evidence="9">
    <location>
        <begin position="184"/>
        <end position="392"/>
    </location>
</feature>
<dbReference type="PANTHER" id="PTHR39084">
    <property type="entry name" value="MEMBRANE PROTEIN-RELATED"/>
    <property type="match status" value="1"/>
</dbReference>
<name>A0AAW9QC11_9BURK</name>
<evidence type="ECO:0000259" key="9">
    <source>
        <dbReference type="Pfam" id="PF13194"/>
    </source>
</evidence>
<evidence type="ECO:0000256" key="4">
    <source>
        <dbReference type="ARBA" id="ARBA00022692"/>
    </source>
</evidence>
<reference evidence="10 11" key="1">
    <citation type="submission" date="2024-02" db="EMBL/GenBank/DDBJ databases">
        <title>Genome sequence of Aquincola sp. MAHUQ-54.</title>
        <authorList>
            <person name="Huq M.A."/>
        </authorList>
    </citation>
    <scope>NUCLEOTIDE SEQUENCE [LARGE SCALE GENOMIC DNA]</scope>
    <source>
        <strain evidence="10 11">MAHUQ-54</strain>
    </source>
</reference>
<comment type="similarity">
    <text evidence="2">Belongs to the MgtC/SapB family.</text>
</comment>
<dbReference type="InterPro" id="IPR049177">
    <property type="entry name" value="MgtC_SapB_SrpB_YhiD_N"/>
</dbReference>
<evidence type="ECO:0000256" key="5">
    <source>
        <dbReference type="ARBA" id="ARBA00022989"/>
    </source>
</evidence>
<keyword evidence="3" id="KW-1003">Cell membrane</keyword>
<evidence type="ECO:0000256" key="3">
    <source>
        <dbReference type="ARBA" id="ARBA00022475"/>
    </source>
</evidence>
<feature type="transmembrane region" description="Helical" evidence="7">
    <location>
        <begin position="400"/>
        <end position="425"/>
    </location>
</feature>
<evidence type="ECO:0000256" key="6">
    <source>
        <dbReference type="ARBA" id="ARBA00023136"/>
    </source>
</evidence>
<feature type="transmembrane region" description="Helical" evidence="7">
    <location>
        <begin position="372"/>
        <end position="393"/>
    </location>
</feature>
<feature type="transmembrane region" description="Helical" evidence="7">
    <location>
        <begin position="149"/>
        <end position="172"/>
    </location>
</feature>
<evidence type="ECO:0000313" key="10">
    <source>
        <dbReference type="EMBL" id="MEF7613898.1"/>
    </source>
</evidence>
<dbReference type="PANTHER" id="PTHR39084:SF1">
    <property type="entry name" value="DUF4010 DOMAIN-CONTAINING PROTEIN"/>
    <property type="match status" value="1"/>
</dbReference>
<sequence>MLNDLPALPEAQWPYADILVRLALSLSLGLLMGLERERRGKEAGLRTFGFIALLGGLGGALGHAFALLILLLVGVLAVVLNLQTLRANEGAELTTSAAMLVTCVAGVLCGQGHTITPAAVMVIATALLTWKERLSGFSMGLTEGEVRSALLLAILAIVIYPALPHGAIGPWGLVEPRAAWVTVILIAGIGFVNYILWKLYGDRGTEISGFLGGLVNSNFTVIELSSRVRAGVANLGTAYRGILLATTAMLVRNAGLLLILAPAALLGSLAAFALMLAVSAAMVLLSYGRRQGLGAQAEKPADIALELPFSLSVALKYGLLFLLLHVLGSVMQREFGDAGFYVVTVIGGLLSSASAVAAAATLASQGALPGSVAGTGAVIASLTSLAFSLSFVLRTRHRGLIGLLAASMAAVAVAGLVGVFTWRWVEPWITPWLPTLLVAPPTPALR</sequence>
<keyword evidence="4 7" id="KW-0812">Transmembrane</keyword>
<proteinExistence type="inferred from homology"/>
<dbReference type="RefSeq" id="WP_332288837.1">
    <property type="nucleotide sequence ID" value="NZ_JAZIBG010000020.1"/>
</dbReference>
<feature type="transmembrane region" description="Helical" evidence="7">
    <location>
        <begin position="178"/>
        <end position="197"/>
    </location>
</feature>
<feature type="transmembrane region" description="Helical" evidence="7">
    <location>
        <begin position="46"/>
        <end position="79"/>
    </location>
</feature>
<feature type="transmembrane region" description="Helical" evidence="7">
    <location>
        <begin position="307"/>
        <end position="327"/>
    </location>
</feature>
<feature type="transmembrane region" description="Helical" evidence="7">
    <location>
        <begin position="99"/>
        <end position="128"/>
    </location>
</feature>
<evidence type="ECO:0000313" key="11">
    <source>
        <dbReference type="Proteomes" id="UP001336250"/>
    </source>
</evidence>
<feature type="domain" description="MgtC/SapB/SrpB/YhiD N-terminal" evidence="8">
    <location>
        <begin position="22"/>
        <end position="135"/>
    </location>
</feature>
<keyword evidence="6 7" id="KW-0472">Membrane</keyword>
<feature type="transmembrane region" description="Helical" evidence="7">
    <location>
        <begin position="256"/>
        <end position="287"/>
    </location>
</feature>
<feature type="transmembrane region" description="Helical" evidence="7">
    <location>
        <begin position="339"/>
        <end position="360"/>
    </location>
</feature>
<dbReference type="EMBL" id="JAZIBG010000020">
    <property type="protein sequence ID" value="MEF7613898.1"/>
    <property type="molecule type" value="Genomic_DNA"/>
</dbReference>
<evidence type="ECO:0000256" key="7">
    <source>
        <dbReference type="SAM" id="Phobius"/>
    </source>
</evidence>
<protein>
    <submittedName>
        <fullName evidence="10">DUF4010 domain-containing protein</fullName>
    </submittedName>
</protein>
<comment type="subcellular location">
    <subcellularLocation>
        <location evidence="1">Cell membrane</location>
        <topology evidence="1">Multi-pass membrane protein</topology>
    </subcellularLocation>
</comment>
<feature type="transmembrane region" description="Helical" evidence="7">
    <location>
        <begin position="12"/>
        <end position="34"/>
    </location>
</feature>
<organism evidence="10 11">
    <name type="scientific">Aquincola agrisoli</name>
    <dbReference type="NCBI Taxonomy" id="3119538"/>
    <lineage>
        <taxon>Bacteria</taxon>
        <taxon>Pseudomonadati</taxon>
        <taxon>Pseudomonadota</taxon>
        <taxon>Betaproteobacteria</taxon>
        <taxon>Burkholderiales</taxon>
        <taxon>Sphaerotilaceae</taxon>
        <taxon>Aquincola</taxon>
    </lineage>
</organism>
<comment type="caution">
    <text evidence="10">The sequence shown here is derived from an EMBL/GenBank/DDBJ whole genome shotgun (WGS) entry which is preliminary data.</text>
</comment>
<dbReference type="Pfam" id="PF02308">
    <property type="entry name" value="MgtC"/>
    <property type="match status" value="1"/>
</dbReference>
<accession>A0AAW9QC11</accession>